<dbReference type="AlphaFoldDB" id="A0A1H3AKX1"/>
<protein>
    <submittedName>
        <fullName evidence="1">Uncharacterized protein</fullName>
    </submittedName>
</protein>
<gene>
    <name evidence="1" type="ORF">SAMN05444276_104121</name>
</gene>
<dbReference type="STRING" id="1545044.SAMN05444276_104121"/>
<keyword evidence="2" id="KW-1185">Reference proteome</keyword>
<dbReference type="EMBL" id="FNNA01000004">
    <property type="protein sequence ID" value="SDX30360.1"/>
    <property type="molecule type" value="Genomic_DNA"/>
</dbReference>
<dbReference type="Proteomes" id="UP000182944">
    <property type="component" value="Unassembled WGS sequence"/>
</dbReference>
<dbReference type="OrthoDB" id="7771618at2"/>
<proteinExistence type="predicted"/>
<dbReference type="RefSeq" id="WP_074826857.1">
    <property type="nucleotide sequence ID" value="NZ_CP051543.1"/>
</dbReference>
<organism evidence="1 2">
    <name type="scientific">Paracoccus sanguinis</name>
    <dbReference type="NCBI Taxonomy" id="1545044"/>
    <lineage>
        <taxon>Bacteria</taxon>
        <taxon>Pseudomonadati</taxon>
        <taxon>Pseudomonadota</taxon>
        <taxon>Alphaproteobacteria</taxon>
        <taxon>Rhodobacterales</taxon>
        <taxon>Paracoccaceae</taxon>
        <taxon>Paracoccus</taxon>
    </lineage>
</organism>
<evidence type="ECO:0000313" key="1">
    <source>
        <dbReference type="EMBL" id="SDX30360.1"/>
    </source>
</evidence>
<accession>A0A1H3AKX1</accession>
<evidence type="ECO:0000313" key="2">
    <source>
        <dbReference type="Proteomes" id="UP000182944"/>
    </source>
</evidence>
<reference evidence="2" key="1">
    <citation type="submission" date="2016-10" db="EMBL/GenBank/DDBJ databases">
        <authorList>
            <person name="Varghese N."/>
            <person name="Submissions S."/>
        </authorList>
    </citation>
    <scope>NUCLEOTIDE SEQUENCE [LARGE SCALE GENOMIC DNA]</scope>
    <source>
        <strain evidence="2">DSM 29303</strain>
    </source>
</reference>
<dbReference type="Pfam" id="PF09613">
    <property type="entry name" value="HrpB1_HrpK"/>
    <property type="match status" value="1"/>
</dbReference>
<dbReference type="InterPro" id="IPR013394">
    <property type="entry name" value="T3SS_HrpB1/HrpK"/>
</dbReference>
<sequence length="151" mass="15875">MQIDRADMKLLIEAGYSGVMRGIDTDMRPVFEAISTWMPQFGAGRIGLALIEMVAGDFPEADRILTEVIASDLEGKAEAQAVLAMCKVLENQQAEARRLAEELRGEGGHAEAFADLLVNGADETTQGPAGLAAESGVSSAPPGAIGQRTTT</sequence>
<name>A0A1H3AKX1_9RHOB</name>